<dbReference type="GO" id="GO:0016020">
    <property type="term" value="C:membrane"/>
    <property type="evidence" value="ECO:0007669"/>
    <property type="project" value="UniProtKB-SubCell"/>
</dbReference>
<reference evidence="9 10" key="1">
    <citation type="submission" date="2017-07" db="EMBL/GenBank/DDBJ databases">
        <title>Genome sequencing and assembly of Paenibacillus rigui.</title>
        <authorList>
            <person name="Mayilraj S."/>
        </authorList>
    </citation>
    <scope>NUCLEOTIDE SEQUENCE [LARGE SCALE GENOMIC DNA]</scope>
    <source>
        <strain evidence="9 10">JCM 16352</strain>
    </source>
</reference>
<accession>A0A229UKH1</accession>
<organism evidence="9 10">
    <name type="scientific">Paenibacillus rigui</name>
    <dbReference type="NCBI Taxonomy" id="554312"/>
    <lineage>
        <taxon>Bacteria</taxon>
        <taxon>Bacillati</taxon>
        <taxon>Bacillota</taxon>
        <taxon>Bacilli</taxon>
        <taxon>Bacillales</taxon>
        <taxon>Paenibacillaceae</taxon>
        <taxon>Paenibacillus</taxon>
    </lineage>
</organism>
<name>A0A229UKH1_9BACL</name>
<dbReference type="PANTHER" id="PTHR34975:SF2">
    <property type="entry name" value="SPORE GERMINATION PROTEIN A2"/>
    <property type="match status" value="1"/>
</dbReference>
<evidence type="ECO:0000256" key="5">
    <source>
        <dbReference type="ARBA" id="ARBA00022692"/>
    </source>
</evidence>
<comment type="subcellular location">
    <subcellularLocation>
        <location evidence="1">Membrane</location>
        <topology evidence="1">Multi-pass membrane protein</topology>
    </subcellularLocation>
</comment>
<proteinExistence type="inferred from homology"/>
<keyword evidence="7 8" id="KW-0472">Membrane</keyword>
<feature type="transmembrane region" description="Helical" evidence="8">
    <location>
        <begin position="141"/>
        <end position="160"/>
    </location>
</feature>
<feature type="transmembrane region" description="Helical" evidence="8">
    <location>
        <begin position="180"/>
        <end position="204"/>
    </location>
</feature>
<sequence length="363" mass="40425">MNKSSNLGFIQLCMVLMLTIGLTSHVIVNPMILDASGRDAWISVIVTGAAFIPWCGVLILIMKKSGQHKLQPWLARCTNPFISWLVVAPIVLQLYFMGGMTVVHTSIWTVTNYLPATPKIVLITALTLVCAYAAKIGLRAITICSGILLPAVIVLGYFVAISNTPQKEYQQLKPFLEHGWQPVLDGMVYAGSGFSELTILLLLQHHLKAPIRVWKLGILALIIVYITLGPIIGAISEFGPQEAAKQMISPYEQWRLVKLGDYIEHVDFLSVFQWLSGACVRVSLALFLLGDVLPINSNKGRSLFISSVSLSYIVLSMLPINQNEYYLWTYHVYFPISLYVSLLSSAVWALISFRSRKPKERLT</sequence>
<protein>
    <submittedName>
        <fullName evidence="9">Spore gernimation protein</fullName>
    </submittedName>
</protein>
<dbReference type="InterPro" id="IPR004761">
    <property type="entry name" value="Spore_GerAB"/>
</dbReference>
<feature type="transmembrane region" description="Helical" evidence="8">
    <location>
        <begin position="116"/>
        <end position="134"/>
    </location>
</feature>
<dbReference type="EMBL" id="NMQW01000038">
    <property type="protein sequence ID" value="OXM83795.1"/>
    <property type="molecule type" value="Genomic_DNA"/>
</dbReference>
<keyword evidence="4" id="KW-0309">Germination</keyword>
<evidence type="ECO:0000256" key="6">
    <source>
        <dbReference type="ARBA" id="ARBA00022989"/>
    </source>
</evidence>
<feature type="transmembrane region" description="Helical" evidence="8">
    <location>
        <begin position="271"/>
        <end position="290"/>
    </location>
</feature>
<evidence type="ECO:0000256" key="2">
    <source>
        <dbReference type="ARBA" id="ARBA00007998"/>
    </source>
</evidence>
<evidence type="ECO:0000256" key="4">
    <source>
        <dbReference type="ARBA" id="ARBA00022544"/>
    </source>
</evidence>
<feature type="transmembrane region" description="Helical" evidence="8">
    <location>
        <begin position="332"/>
        <end position="351"/>
    </location>
</feature>
<dbReference type="PANTHER" id="PTHR34975">
    <property type="entry name" value="SPORE GERMINATION PROTEIN A2"/>
    <property type="match status" value="1"/>
</dbReference>
<evidence type="ECO:0000256" key="1">
    <source>
        <dbReference type="ARBA" id="ARBA00004141"/>
    </source>
</evidence>
<keyword evidence="6 8" id="KW-1133">Transmembrane helix</keyword>
<dbReference type="GO" id="GO:0009847">
    <property type="term" value="P:spore germination"/>
    <property type="evidence" value="ECO:0007669"/>
    <property type="project" value="InterPro"/>
</dbReference>
<evidence type="ECO:0000256" key="7">
    <source>
        <dbReference type="ARBA" id="ARBA00023136"/>
    </source>
</evidence>
<dbReference type="OrthoDB" id="2381188at2"/>
<gene>
    <name evidence="9" type="ORF">CF651_23910</name>
</gene>
<feature type="transmembrane region" description="Helical" evidence="8">
    <location>
        <begin position="40"/>
        <end position="61"/>
    </location>
</feature>
<feature type="transmembrane region" description="Helical" evidence="8">
    <location>
        <begin position="7"/>
        <end position="28"/>
    </location>
</feature>
<keyword evidence="10" id="KW-1185">Reference proteome</keyword>
<keyword evidence="5 8" id="KW-0812">Transmembrane</keyword>
<feature type="transmembrane region" description="Helical" evidence="8">
    <location>
        <begin position="216"/>
        <end position="235"/>
    </location>
</feature>
<dbReference type="NCBIfam" id="TIGR00912">
    <property type="entry name" value="2A0309"/>
    <property type="match status" value="1"/>
</dbReference>
<keyword evidence="3" id="KW-0813">Transport</keyword>
<feature type="transmembrane region" description="Helical" evidence="8">
    <location>
        <begin position="302"/>
        <end position="320"/>
    </location>
</feature>
<dbReference type="AlphaFoldDB" id="A0A229UKH1"/>
<evidence type="ECO:0000313" key="9">
    <source>
        <dbReference type="EMBL" id="OXM83795.1"/>
    </source>
</evidence>
<feature type="transmembrane region" description="Helical" evidence="8">
    <location>
        <begin position="73"/>
        <end position="96"/>
    </location>
</feature>
<evidence type="ECO:0000313" key="10">
    <source>
        <dbReference type="Proteomes" id="UP000215509"/>
    </source>
</evidence>
<evidence type="ECO:0000256" key="3">
    <source>
        <dbReference type="ARBA" id="ARBA00022448"/>
    </source>
</evidence>
<comment type="similarity">
    <text evidence="2">Belongs to the amino acid-polyamine-organocation (APC) superfamily. Spore germination protein (SGP) (TC 2.A.3.9) family.</text>
</comment>
<dbReference type="Pfam" id="PF03845">
    <property type="entry name" value="Spore_permease"/>
    <property type="match status" value="1"/>
</dbReference>
<evidence type="ECO:0000256" key="8">
    <source>
        <dbReference type="SAM" id="Phobius"/>
    </source>
</evidence>
<dbReference type="RefSeq" id="WP_094017406.1">
    <property type="nucleotide sequence ID" value="NZ_NMQW01000038.1"/>
</dbReference>
<comment type="caution">
    <text evidence="9">The sequence shown here is derived from an EMBL/GenBank/DDBJ whole genome shotgun (WGS) entry which is preliminary data.</text>
</comment>
<dbReference type="Proteomes" id="UP000215509">
    <property type="component" value="Unassembled WGS sequence"/>
</dbReference>